<keyword evidence="7 10" id="KW-1133">Transmembrane helix</keyword>
<feature type="transmembrane region" description="Helical" evidence="10">
    <location>
        <begin position="220"/>
        <end position="247"/>
    </location>
</feature>
<comment type="caution">
    <text evidence="13">The sequence shown here is derived from an EMBL/GenBank/DDBJ whole genome shotgun (WGS) entry which is preliminary data.</text>
</comment>
<proteinExistence type="inferred from homology"/>
<feature type="transmembrane region" description="Helical" evidence="10">
    <location>
        <begin position="267"/>
        <end position="292"/>
    </location>
</feature>
<evidence type="ECO:0000256" key="4">
    <source>
        <dbReference type="ARBA" id="ARBA00022676"/>
    </source>
</evidence>
<feature type="transmembrane region" description="Helical" evidence="10">
    <location>
        <begin position="165"/>
        <end position="186"/>
    </location>
</feature>
<comment type="pathway">
    <text evidence="2 10">Protein modification; protein glycosylation.</text>
</comment>
<evidence type="ECO:0000256" key="5">
    <source>
        <dbReference type="ARBA" id="ARBA00022679"/>
    </source>
</evidence>
<keyword evidence="5 10" id="KW-0808">Transferase</keyword>
<evidence type="ECO:0000256" key="6">
    <source>
        <dbReference type="ARBA" id="ARBA00022692"/>
    </source>
</evidence>
<gene>
    <name evidence="13" type="ORF">HJ583_016745</name>
</gene>
<comment type="similarity">
    <text evidence="3 10">Belongs to the glycosyltransferase 39 family.</text>
</comment>
<evidence type="ECO:0000313" key="13">
    <source>
        <dbReference type="EMBL" id="NSL56683.1"/>
    </source>
</evidence>
<evidence type="ECO:0000256" key="10">
    <source>
        <dbReference type="RuleBase" id="RU367007"/>
    </source>
</evidence>
<feature type="transmembrane region" description="Helical" evidence="10">
    <location>
        <begin position="394"/>
        <end position="413"/>
    </location>
</feature>
<dbReference type="Pfam" id="PF16192">
    <property type="entry name" value="PMT_4TMC"/>
    <property type="match status" value="1"/>
</dbReference>
<keyword evidence="4 10" id="KW-0328">Glycosyltransferase</keyword>
<keyword evidence="8 10" id="KW-0472">Membrane</keyword>
<dbReference type="RefSeq" id="WP_170022999.1">
    <property type="nucleotide sequence ID" value="NZ_JABCSC020000005.1"/>
</dbReference>
<organism evidence="13 14">
    <name type="scientific">Uliginosibacterium aquaticum</name>
    <dbReference type="NCBI Taxonomy" id="2731212"/>
    <lineage>
        <taxon>Bacteria</taxon>
        <taxon>Pseudomonadati</taxon>
        <taxon>Pseudomonadota</taxon>
        <taxon>Betaproteobacteria</taxon>
        <taxon>Rhodocyclales</taxon>
        <taxon>Zoogloeaceae</taxon>
        <taxon>Uliginosibacterium</taxon>
    </lineage>
</organism>
<evidence type="ECO:0000256" key="1">
    <source>
        <dbReference type="ARBA" id="ARBA00004127"/>
    </source>
</evidence>
<feature type="transmembrane region" description="Helical" evidence="10">
    <location>
        <begin position="140"/>
        <end position="158"/>
    </location>
</feature>
<comment type="function">
    <text evidence="10">Protein O-mannosyltransferase that catalyzes the transfer of a single mannose residue from a polyprenol phospho-mannosyl lipidic donor to the hydroxyl group of selected serine and threonine residues in acceptor proteins.</text>
</comment>
<dbReference type="Pfam" id="PF02366">
    <property type="entry name" value="PMT"/>
    <property type="match status" value="1"/>
</dbReference>
<feature type="transmembrane region" description="Helical" evidence="10">
    <location>
        <begin position="485"/>
        <end position="505"/>
    </location>
</feature>
<feature type="transmembrane region" description="Helical" evidence="10">
    <location>
        <begin position="39"/>
        <end position="60"/>
    </location>
</feature>
<dbReference type="EC" id="2.4.1.-" evidence="10"/>
<evidence type="ECO:0000313" key="14">
    <source>
        <dbReference type="Proteomes" id="UP000778523"/>
    </source>
</evidence>
<evidence type="ECO:0000256" key="3">
    <source>
        <dbReference type="ARBA" id="ARBA00007222"/>
    </source>
</evidence>
<evidence type="ECO:0000256" key="9">
    <source>
        <dbReference type="ARBA" id="ARBA00093617"/>
    </source>
</evidence>
<keyword evidence="10" id="KW-1003">Cell membrane</keyword>
<evidence type="ECO:0000256" key="2">
    <source>
        <dbReference type="ARBA" id="ARBA00004922"/>
    </source>
</evidence>
<dbReference type="InterPro" id="IPR027005">
    <property type="entry name" value="PMT-like"/>
</dbReference>
<feature type="transmembrane region" description="Helical" evidence="10">
    <location>
        <begin position="425"/>
        <end position="446"/>
    </location>
</feature>
<keyword evidence="14" id="KW-1185">Reference proteome</keyword>
<protein>
    <recommendedName>
        <fullName evidence="9 10">Polyprenol-phosphate-mannose--protein mannosyltransferase</fullName>
        <ecNumber evidence="10">2.4.1.-</ecNumber>
    </recommendedName>
</protein>
<comment type="subcellular location">
    <subcellularLocation>
        <location evidence="10">Cell membrane</location>
    </subcellularLocation>
    <subcellularLocation>
        <location evidence="1">Endomembrane system</location>
        <topology evidence="1">Multi-pass membrane protein</topology>
    </subcellularLocation>
</comment>
<evidence type="ECO:0000256" key="7">
    <source>
        <dbReference type="ARBA" id="ARBA00022989"/>
    </source>
</evidence>
<dbReference type="Proteomes" id="UP000778523">
    <property type="component" value="Unassembled WGS sequence"/>
</dbReference>
<evidence type="ECO:0000259" key="11">
    <source>
        <dbReference type="Pfam" id="PF02366"/>
    </source>
</evidence>
<feature type="domain" description="Protein O-mannosyl-transferase C-terminal four TM" evidence="12">
    <location>
        <begin position="358"/>
        <end position="525"/>
    </location>
</feature>
<feature type="transmembrane region" description="Helical" evidence="10">
    <location>
        <begin position="453"/>
        <end position="473"/>
    </location>
</feature>
<name>A0ABX2ILC1_9RHOO</name>
<sequence length="532" mass="59177">MAKPKNQNPSAAPAASATAAVNGNGASQKVFDAIERIPGWLRTTLCFLIVLAIGWCMYFVGHAEPKYAFWDENYHLTSAQRYIDGVAYLETHPPLGKLLIAVGEKLSGANPGIDKSALSRTTYIDGDKLPEGFSFAGMRLMPALFGALAALLFFGLMLELTGNRLVALLFSSLYLFENAFIVHFRAVHLDSFQMFFSLGALWLFMRMWKQEERIPLWQYAASAALCGLAIMVKINAALLLALFPVLYFKDAGTREAGWDVAAQLRHFALKSATAIASIAVVALCVFTVHALVGTEAPRPQDPLGEKDLPHMSSTYKDYLNLKQPLTPSTLLAITGDYFSFMRVDNQGVPKLDVCKPGENGSHPLNWPLHNKTINYRWDSADGFTRYVQLAGNQVSWYLGLAAVLLSILTIANRRLFGVESGAGRSYALIEVFTGLYLVFMLLHLYLGAQRVMYLYHYFLGLLISYILIVLNWQNLCELNQIKARTRLLIVAGMSVLIIASSLFFLPLNNHKPLNKEQCERRNVFSHIVDCQG</sequence>
<dbReference type="InterPro" id="IPR003342">
    <property type="entry name" value="ArnT-like_N"/>
</dbReference>
<keyword evidence="6 10" id="KW-0812">Transmembrane</keyword>
<dbReference type="EMBL" id="JABCSC020000005">
    <property type="protein sequence ID" value="NSL56683.1"/>
    <property type="molecule type" value="Genomic_DNA"/>
</dbReference>
<feature type="domain" description="ArnT-like N-terminal" evidence="11">
    <location>
        <begin position="51"/>
        <end position="290"/>
    </location>
</feature>
<evidence type="ECO:0000259" key="12">
    <source>
        <dbReference type="Pfam" id="PF16192"/>
    </source>
</evidence>
<dbReference type="PANTHER" id="PTHR10050">
    <property type="entry name" value="DOLICHYL-PHOSPHATE-MANNOSE--PROTEIN MANNOSYLTRANSFERASE"/>
    <property type="match status" value="1"/>
</dbReference>
<dbReference type="InterPro" id="IPR032421">
    <property type="entry name" value="PMT_4TMC"/>
</dbReference>
<evidence type="ECO:0000256" key="8">
    <source>
        <dbReference type="ARBA" id="ARBA00023136"/>
    </source>
</evidence>
<accession>A0ABX2ILC1</accession>
<feature type="transmembrane region" description="Helical" evidence="10">
    <location>
        <begin position="192"/>
        <end position="208"/>
    </location>
</feature>
<reference evidence="13 14" key="1">
    <citation type="submission" date="2020-06" db="EMBL/GenBank/DDBJ databases">
        <title>Draft genome of Uliginosibacterium sp. IMCC34675.</title>
        <authorList>
            <person name="Song J."/>
        </authorList>
    </citation>
    <scope>NUCLEOTIDE SEQUENCE [LARGE SCALE GENOMIC DNA]</scope>
    <source>
        <strain evidence="13 14">IMCC34675</strain>
    </source>
</reference>